<dbReference type="SMART" id="SM00355">
    <property type="entry name" value="ZnF_C2H2"/>
    <property type="match status" value="6"/>
</dbReference>
<dbReference type="GO" id="GO:0008270">
    <property type="term" value="F:zinc ion binding"/>
    <property type="evidence" value="ECO:0007669"/>
    <property type="project" value="UniProtKB-KW"/>
</dbReference>
<dbReference type="GO" id="GO:0000978">
    <property type="term" value="F:RNA polymerase II cis-regulatory region sequence-specific DNA binding"/>
    <property type="evidence" value="ECO:0007669"/>
    <property type="project" value="TreeGrafter"/>
</dbReference>
<keyword evidence="7" id="KW-0805">Transcription regulation</keyword>
<evidence type="ECO:0000256" key="7">
    <source>
        <dbReference type="ARBA" id="ARBA00023015"/>
    </source>
</evidence>
<protein>
    <submittedName>
        <fullName evidence="13">Zinc finger protein 782 like protein</fullName>
    </submittedName>
</protein>
<comment type="similarity">
    <text evidence="2">Belongs to the krueppel C2H2-type zinc-finger protein family.</text>
</comment>
<evidence type="ECO:0000256" key="10">
    <source>
        <dbReference type="ARBA" id="ARBA00023242"/>
    </source>
</evidence>
<evidence type="ECO:0000313" key="13">
    <source>
        <dbReference type="EMBL" id="KAF8788093.1"/>
    </source>
</evidence>
<dbReference type="Gene3D" id="3.30.160.60">
    <property type="entry name" value="Classic Zinc Finger"/>
    <property type="match status" value="6"/>
</dbReference>
<dbReference type="FunFam" id="3.30.160.60:FF:001156">
    <property type="entry name" value="Zinc finger protein 407"/>
    <property type="match status" value="1"/>
</dbReference>
<dbReference type="InterPro" id="IPR027756">
    <property type="entry name" value="Ovo-like"/>
</dbReference>
<keyword evidence="6" id="KW-0862">Zinc</keyword>
<keyword evidence="14" id="KW-1185">Reference proteome</keyword>
<feature type="domain" description="C2H2-type" evidence="12">
    <location>
        <begin position="265"/>
        <end position="292"/>
    </location>
</feature>
<dbReference type="GO" id="GO:0005634">
    <property type="term" value="C:nucleus"/>
    <property type="evidence" value="ECO:0007669"/>
    <property type="project" value="UniProtKB-SubCell"/>
</dbReference>
<evidence type="ECO:0000256" key="8">
    <source>
        <dbReference type="ARBA" id="ARBA00023125"/>
    </source>
</evidence>
<sequence>MLRCLDCSEEFDPQQGHICLNSRWMRGTANENQILQDIETGLDLERHEFISPACEELPVLSSVFTEIFNRMSDPYTDSGVSKQVTSGANQEIGSNPVSFSEKSETFDKCTVNDVHAVPGPSRLPYNESKGGTCQEEFQPKPYQAVTTNVNVTRWTCKVCEKVFKKKYHFNEHIQIHGEKIHQCDFCGKSFHQKNNLKTHLRTHTGEKPFPCAVCGMRFRANYHLQRHLLTHDIEKPHKCYICGKSYAEKKGLNMHFMSHTGEKPFPCDVCGKGFRQKWELNRHMKSHIGDKFSCEICGKSFSEMRHLKGHSCKHPDDNL</sequence>
<name>A0A8T0FGU8_ARGBR</name>
<reference evidence="13" key="2">
    <citation type="submission" date="2020-06" db="EMBL/GenBank/DDBJ databases">
        <authorList>
            <person name="Sheffer M."/>
        </authorList>
    </citation>
    <scope>NUCLEOTIDE SEQUENCE</scope>
</reference>
<evidence type="ECO:0000313" key="14">
    <source>
        <dbReference type="Proteomes" id="UP000807504"/>
    </source>
</evidence>
<dbReference type="FunFam" id="3.30.160.60:FF:000710">
    <property type="entry name" value="Zinc finger protein 768"/>
    <property type="match status" value="1"/>
</dbReference>
<keyword evidence="10" id="KW-0539">Nucleus</keyword>
<organism evidence="13 14">
    <name type="scientific">Argiope bruennichi</name>
    <name type="common">Wasp spider</name>
    <name type="synonym">Aranea bruennichi</name>
    <dbReference type="NCBI Taxonomy" id="94029"/>
    <lineage>
        <taxon>Eukaryota</taxon>
        <taxon>Metazoa</taxon>
        <taxon>Ecdysozoa</taxon>
        <taxon>Arthropoda</taxon>
        <taxon>Chelicerata</taxon>
        <taxon>Arachnida</taxon>
        <taxon>Araneae</taxon>
        <taxon>Araneomorphae</taxon>
        <taxon>Entelegynae</taxon>
        <taxon>Araneoidea</taxon>
        <taxon>Araneidae</taxon>
        <taxon>Argiope</taxon>
    </lineage>
</organism>
<keyword evidence="4" id="KW-0677">Repeat</keyword>
<dbReference type="PANTHER" id="PTHR10032:SF271">
    <property type="entry name" value="RH12261P-RELATED"/>
    <property type="match status" value="1"/>
</dbReference>
<dbReference type="FunFam" id="3.30.160.60:FF:000086">
    <property type="entry name" value="transcription factor E4F1 isoform X1"/>
    <property type="match status" value="1"/>
</dbReference>
<evidence type="ECO:0000256" key="1">
    <source>
        <dbReference type="ARBA" id="ARBA00004123"/>
    </source>
</evidence>
<dbReference type="GO" id="GO:0009913">
    <property type="term" value="P:epidermal cell differentiation"/>
    <property type="evidence" value="ECO:0007669"/>
    <property type="project" value="TreeGrafter"/>
</dbReference>
<evidence type="ECO:0000256" key="9">
    <source>
        <dbReference type="ARBA" id="ARBA00023163"/>
    </source>
</evidence>
<reference evidence="13" key="1">
    <citation type="journal article" date="2020" name="bioRxiv">
        <title>Chromosome-level reference genome of the European wasp spider Argiope bruennichi: a resource for studies on range expansion and evolutionary adaptation.</title>
        <authorList>
            <person name="Sheffer M.M."/>
            <person name="Hoppe A."/>
            <person name="Krehenwinkel H."/>
            <person name="Uhl G."/>
            <person name="Kuss A.W."/>
            <person name="Jensen L."/>
            <person name="Jensen C."/>
            <person name="Gillespie R.G."/>
            <person name="Hoff K.J."/>
            <person name="Prost S."/>
        </authorList>
    </citation>
    <scope>NUCLEOTIDE SEQUENCE</scope>
</reference>
<keyword evidence="5 11" id="KW-0863">Zinc-finger</keyword>
<proteinExistence type="inferred from homology"/>
<dbReference type="GO" id="GO:0000981">
    <property type="term" value="F:DNA-binding transcription factor activity, RNA polymerase II-specific"/>
    <property type="evidence" value="ECO:0007669"/>
    <property type="project" value="TreeGrafter"/>
</dbReference>
<dbReference type="InterPro" id="IPR013087">
    <property type="entry name" value="Znf_C2H2_type"/>
</dbReference>
<feature type="domain" description="C2H2-type" evidence="12">
    <location>
        <begin position="237"/>
        <end position="264"/>
    </location>
</feature>
<evidence type="ECO:0000259" key="12">
    <source>
        <dbReference type="PROSITE" id="PS50157"/>
    </source>
</evidence>
<keyword evidence="9" id="KW-0804">Transcription</keyword>
<dbReference type="PROSITE" id="PS00028">
    <property type="entry name" value="ZINC_FINGER_C2H2_1"/>
    <property type="match status" value="5"/>
</dbReference>
<accession>A0A8T0FGU8</accession>
<evidence type="ECO:0000256" key="11">
    <source>
        <dbReference type="PROSITE-ProRule" id="PRU00042"/>
    </source>
</evidence>
<feature type="domain" description="C2H2-type" evidence="12">
    <location>
        <begin position="292"/>
        <end position="319"/>
    </location>
</feature>
<evidence type="ECO:0000256" key="2">
    <source>
        <dbReference type="ARBA" id="ARBA00006991"/>
    </source>
</evidence>
<evidence type="ECO:0000256" key="4">
    <source>
        <dbReference type="ARBA" id="ARBA00022737"/>
    </source>
</evidence>
<evidence type="ECO:0000256" key="3">
    <source>
        <dbReference type="ARBA" id="ARBA00022723"/>
    </source>
</evidence>
<dbReference type="Pfam" id="PF00096">
    <property type="entry name" value="zf-C2H2"/>
    <property type="match status" value="4"/>
</dbReference>
<comment type="caution">
    <text evidence="13">The sequence shown here is derived from an EMBL/GenBank/DDBJ whole genome shotgun (WGS) entry which is preliminary data.</text>
</comment>
<dbReference type="PROSITE" id="PS50157">
    <property type="entry name" value="ZINC_FINGER_C2H2_2"/>
    <property type="match status" value="6"/>
</dbReference>
<keyword evidence="3" id="KW-0479">Metal-binding</keyword>
<dbReference type="Proteomes" id="UP000807504">
    <property type="component" value="Unassembled WGS sequence"/>
</dbReference>
<dbReference type="PANTHER" id="PTHR10032">
    <property type="entry name" value="ZINC FINGER PROTEIN WITH KRAB AND SCAN DOMAINS"/>
    <property type="match status" value="1"/>
</dbReference>
<evidence type="ECO:0000256" key="5">
    <source>
        <dbReference type="ARBA" id="ARBA00022771"/>
    </source>
</evidence>
<keyword evidence="8" id="KW-0238">DNA-binding</keyword>
<comment type="subcellular location">
    <subcellularLocation>
        <location evidence="1">Nucleus</location>
    </subcellularLocation>
</comment>
<gene>
    <name evidence="13" type="ORF">HNY73_009628</name>
</gene>
<dbReference type="FunFam" id="3.30.160.60:FF:000931">
    <property type="entry name" value="zinc finger protein 697"/>
    <property type="match status" value="1"/>
</dbReference>
<dbReference type="InterPro" id="IPR036236">
    <property type="entry name" value="Znf_C2H2_sf"/>
</dbReference>
<dbReference type="EMBL" id="JABXBU010000015">
    <property type="protein sequence ID" value="KAF8788093.1"/>
    <property type="molecule type" value="Genomic_DNA"/>
</dbReference>
<dbReference type="AlphaFoldDB" id="A0A8T0FGU8"/>
<feature type="domain" description="C2H2-type" evidence="12">
    <location>
        <begin position="209"/>
        <end position="236"/>
    </location>
</feature>
<feature type="domain" description="C2H2-type" evidence="12">
    <location>
        <begin position="181"/>
        <end position="208"/>
    </location>
</feature>
<feature type="domain" description="C2H2-type" evidence="12">
    <location>
        <begin position="154"/>
        <end position="176"/>
    </location>
</feature>
<evidence type="ECO:0000256" key="6">
    <source>
        <dbReference type="ARBA" id="ARBA00022833"/>
    </source>
</evidence>
<dbReference type="SUPFAM" id="SSF57667">
    <property type="entry name" value="beta-beta-alpha zinc fingers"/>
    <property type="match status" value="3"/>
</dbReference>